<keyword evidence="3" id="KW-1185">Reference proteome</keyword>
<dbReference type="InterPro" id="IPR047951">
    <property type="entry name" value="Transpos_ISL3"/>
</dbReference>
<geneLocation type="plasmid" evidence="3">
    <name>pnfsy03</name>
</geneLocation>
<dbReference type="PANTHER" id="PTHR33498">
    <property type="entry name" value="TRANSPOSASE FOR INSERTION SEQUENCE ELEMENT IS1557"/>
    <property type="match status" value="1"/>
</dbReference>
<dbReference type="EMBL" id="CP024788">
    <property type="protein sequence ID" value="AUB43076.1"/>
    <property type="molecule type" value="Genomic_DNA"/>
</dbReference>
<dbReference type="PANTHER" id="PTHR33498:SF1">
    <property type="entry name" value="TRANSPOSASE FOR INSERTION SEQUENCE ELEMENT IS1557"/>
    <property type="match status" value="1"/>
</dbReference>
<dbReference type="Pfam" id="PF01610">
    <property type="entry name" value="DDE_Tnp_ISL3"/>
    <property type="match status" value="1"/>
</dbReference>
<feature type="domain" description="Transposase IS204/IS1001/IS1096/IS1165 DDE" evidence="1">
    <location>
        <begin position="2"/>
        <end position="84"/>
    </location>
</feature>
<evidence type="ECO:0000313" key="2">
    <source>
        <dbReference type="EMBL" id="AUB43076.1"/>
    </source>
</evidence>
<proteinExistence type="predicted"/>
<dbReference type="KEGG" id="nfl:COO91_09234"/>
<dbReference type="Proteomes" id="UP000232003">
    <property type="component" value="Plasmid pNFSY03"/>
</dbReference>
<gene>
    <name evidence="2" type="ORF">COO91_09234</name>
</gene>
<sequence>MDLDTHKPIEIVQSRRIEDIREVIAGWGFEVLNQIEEVSIDLWSPYKSLVEDLMPNANITADRFHVMKQVNDELDRMRKTEKKAAMSFVM</sequence>
<accession>A0A2K8T5U1</accession>
<dbReference type="InterPro" id="IPR002560">
    <property type="entry name" value="Transposase_DDE"/>
</dbReference>
<dbReference type="AlphaFoldDB" id="A0A2K8T5U1"/>
<reference evidence="2 3" key="1">
    <citation type="submission" date="2017-11" db="EMBL/GenBank/DDBJ databases">
        <title>Complete genome of a free-living desiccation-tolerant cyanobacterium and its photosynthetic adaptation to extreme terrestrial habitat.</title>
        <authorList>
            <person name="Shang J."/>
        </authorList>
    </citation>
    <scope>NUCLEOTIDE SEQUENCE [LARGE SCALE GENOMIC DNA]</scope>
    <source>
        <strain evidence="2 3">CCNUN1</strain>
        <plasmid evidence="3">pnfsy03</plasmid>
    </source>
</reference>
<evidence type="ECO:0000259" key="1">
    <source>
        <dbReference type="Pfam" id="PF01610"/>
    </source>
</evidence>
<organism evidence="2 3">
    <name type="scientific">Nostoc flagelliforme CCNUN1</name>
    <dbReference type="NCBI Taxonomy" id="2038116"/>
    <lineage>
        <taxon>Bacteria</taxon>
        <taxon>Bacillati</taxon>
        <taxon>Cyanobacteriota</taxon>
        <taxon>Cyanophyceae</taxon>
        <taxon>Nostocales</taxon>
        <taxon>Nostocaceae</taxon>
        <taxon>Nostoc</taxon>
    </lineage>
</organism>
<evidence type="ECO:0000313" key="3">
    <source>
        <dbReference type="Proteomes" id="UP000232003"/>
    </source>
</evidence>
<protein>
    <submittedName>
        <fullName evidence="2">Transposase</fullName>
    </submittedName>
</protein>
<keyword evidence="2" id="KW-0614">Plasmid</keyword>
<name>A0A2K8T5U1_9NOSO</name>